<organism evidence="2 3">
    <name type="scientific">Bacteroides pectinophilus CAG:437</name>
    <dbReference type="NCBI Taxonomy" id="1263051"/>
    <lineage>
        <taxon>Bacteria</taxon>
        <taxon>Bacillati</taxon>
        <taxon>Bacillota</taxon>
        <taxon>Clostridia</taxon>
        <taxon>Eubacteriales</taxon>
    </lineage>
</organism>
<dbReference type="InterPro" id="IPR015422">
    <property type="entry name" value="PyrdxlP-dep_Trfase_small"/>
</dbReference>
<dbReference type="AlphaFoldDB" id="R7AN78"/>
<comment type="similarity">
    <text evidence="1">Belongs to the DegT/DnrJ/EryC1 family.</text>
</comment>
<dbReference type="SUPFAM" id="SSF53383">
    <property type="entry name" value="PLP-dependent transferases"/>
    <property type="match status" value="1"/>
</dbReference>
<dbReference type="GO" id="GO:0030170">
    <property type="term" value="F:pyridoxal phosphate binding"/>
    <property type="evidence" value="ECO:0007669"/>
    <property type="project" value="TreeGrafter"/>
</dbReference>
<dbReference type="GO" id="GO:0000271">
    <property type="term" value="P:polysaccharide biosynthetic process"/>
    <property type="evidence" value="ECO:0007669"/>
    <property type="project" value="TreeGrafter"/>
</dbReference>
<dbReference type="InterPro" id="IPR000653">
    <property type="entry name" value="DegT/StrS_aminotransferase"/>
</dbReference>
<sequence length="353" mass="40156">MLDYNPVTGQKGQCVIAGRGAVAIYLALKNISQYGKCVIVPANICYAAVFPIIYAGYTPLFCDVNPADGNVSLRIIKDSYNDSVAAAIIPHMYGNPVSDMCAIKSFFLQKGVKLIEDCASLMTNRSGSYRPGTVGDYVIYSTGYSKTVDIGIGGLLFSVSADLEDAEKEERSLNPYQECIGDEWRIFSKIYRTIRNNGQNSLIVKGIYKSFEKTLKDLLIYSINDKYKNDILNNISRLDEIIVLRENKYNLYLEHLKDSDCGYSIYKFEDGAVPWRFNMLVREETNRAFIEYCLRYGLPVSDWYPCVTPIFGIYDSFDDAMWHENHIVNFPLLIPDEEIIRICRVIKGYKEKK</sequence>
<keyword evidence="1" id="KW-0663">Pyridoxal phosphate</keyword>
<comment type="caution">
    <text evidence="2">The sequence shown here is derived from an EMBL/GenBank/DDBJ whole genome shotgun (WGS) entry which is preliminary data.</text>
</comment>
<protein>
    <submittedName>
        <fullName evidence="2">DegT/DnrJ/EryC1/StrS aminotransferase</fullName>
    </submittedName>
</protein>
<keyword evidence="2" id="KW-0808">Transferase</keyword>
<dbReference type="Pfam" id="PF01041">
    <property type="entry name" value="DegT_DnrJ_EryC1"/>
    <property type="match status" value="1"/>
</dbReference>
<dbReference type="GO" id="GO:0008483">
    <property type="term" value="F:transaminase activity"/>
    <property type="evidence" value="ECO:0007669"/>
    <property type="project" value="UniProtKB-KW"/>
</dbReference>
<gene>
    <name evidence="2" type="ORF">BN656_01333</name>
</gene>
<dbReference type="Gene3D" id="3.90.1150.10">
    <property type="entry name" value="Aspartate Aminotransferase, domain 1"/>
    <property type="match status" value="1"/>
</dbReference>
<evidence type="ECO:0000256" key="1">
    <source>
        <dbReference type="RuleBase" id="RU004508"/>
    </source>
</evidence>
<evidence type="ECO:0000313" key="3">
    <source>
        <dbReference type="Proteomes" id="UP000018141"/>
    </source>
</evidence>
<dbReference type="Gene3D" id="3.40.640.10">
    <property type="entry name" value="Type I PLP-dependent aspartate aminotransferase-like (Major domain)"/>
    <property type="match status" value="1"/>
</dbReference>
<dbReference type="InterPro" id="IPR015424">
    <property type="entry name" value="PyrdxlP-dep_Trfase"/>
</dbReference>
<dbReference type="InterPro" id="IPR015421">
    <property type="entry name" value="PyrdxlP-dep_Trfase_major"/>
</dbReference>
<reference evidence="2" key="1">
    <citation type="submission" date="2012-11" db="EMBL/GenBank/DDBJ databases">
        <title>Dependencies among metagenomic species, viruses, plasmids and units of genetic variation.</title>
        <authorList>
            <person name="Nielsen H.B."/>
            <person name="Almeida M."/>
            <person name="Juncker A.S."/>
            <person name="Rasmussen S."/>
            <person name="Li J."/>
            <person name="Sunagawa S."/>
            <person name="Plichta D."/>
            <person name="Gautier L."/>
            <person name="Le Chatelier E."/>
            <person name="Peletier E."/>
            <person name="Bonde I."/>
            <person name="Nielsen T."/>
            <person name="Manichanh C."/>
            <person name="Arumugam M."/>
            <person name="Batto J."/>
            <person name="Santos M.B.Q.D."/>
            <person name="Blom N."/>
            <person name="Borruel N."/>
            <person name="Burgdorf K.S."/>
            <person name="Boumezbeur F."/>
            <person name="Casellas F."/>
            <person name="Dore J."/>
            <person name="Guarner F."/>
            <person name="Hansen T."/>
            <person name="Hildebrand F."/>
            <person name="Kaas R.S."/>
            <person name="Kennedy S."/>
            <person name="Kristiansen K."/>
            <person name="Kultima J.R."/>
            <person name="Leonard P."/>
            <person name="Levenez F."/>
            <person name="Lund O."/>
            <person name="Moumen B."/>
            <person name="Le Paslier D."/>
            <person name="Pons N."/>
            <person name="Pedersen O."/>
            <person name="Prifti E."/>
            <person name="Qin J."/>
            <person name="Raes J."/>
            <person name="Tap J."/>
            <person name="Tims S."/>
            <person name="Ussery D.W."/>
            <person name="Yamada T."/>
            <person name="MetaHit consortium"/>
            <person name="Renault P."/>
            <person name="Sicheritz-Ponten T."/>
            <person name="Bork P."/>
            <person name="Wang J."/>
            <person name="Brunak S."/>
            <person name="Ehrlich S.D."/>
        </authorList>
    </citation>
    <scope>NUCLEOTIDE SEQUENCE [LARGE SCALE GENOMIC DNA]</scope>
</reference>
<proteinExistence type="inferred from homology"/>
<name>R7AN78_9FIRM</name>
<accession>R7AN78</accession>
<evidence type="ECO:0000313" key="2">
    <source>
        <dbReference type="EMBL" id="CDD56969.1"/>
    </source>
</evidence>
<dbReference type="EMBL" id="CBHH010000040">
    <property type="protein sequence ID" value="CDD56969.1"/>
    <property type="molecule type" value="Genomic_DNA"/>
</dbReference>
<dbReference type="PANTHER" id="PTHR30244:SF34">
    <property type="entry name" value="DTDP-4-AMINO-4,6-DIDEOXYGALACTOSE TRANSAMINASE"/>
    <property type="match status" value="1"/>
</dbReference>
<keyword evidence="2" id="KW-0032">Aminotransferase</keyword>
<dbReference type="Proteomes" id="UP000018141">
    <property type="component" value="Unassembled WGS sequence"/>
</dbReference>
<dbReference type="PANTHER" id="PTHR30244">
    <property type="entry name" value="TRANSAMINASE"/>
    <property type="match status" value="1"/>
</dbReference>